<comment type="subcellular location">
    <subcellularLocation>
        <location evidence="1 5">Periplasm</location>
    </subcellularLocation>
</comment>
<comment type="caution">
    <text evidence="6">The sequence shown here is derived from an EMBL/GenBank/DDBJ whole genome shotgun (WGS) entry which is preliminary data.</text>
</comment>
<dbReference type="SUPFAM" id="SSF53850">
    <property type="entry name" value="Periplasmic binding protein-like II"/>
    <property type="match status" value="1"/>
</dbReference>
<keyword evidence="3" id="KW-0732">Signal</keyword>
<keyword evidence="7" id="KW-1185">Reference proteome</keyword>
<dbReference type="InterPro" id="IPR006059">
    <property type="entry name" value="SBP"/>
</dbReference>
<dbReference type="InterPro" id="IPR001188">
    <property type="entry name" value="Sperm_putr-bd"/>
</dbReference>
<comment type="function">
    <text evidence="5">Required for the activity of the bacterial periplasmic transport system of putrescine.</text>
</comment>
<evidence type="ECO:0000313" key="6">
    <source>
        <dbReference type="EMBL" id="PTD28082.1"/>
    </source>
</evidence>
<dbReference type="GO" id="GO:0019808">
    <property type="term" value="F:polyamine binding"/>
    <property type="evidence" value="ECO:0007669"/>
    <property type="project" value="InterPro"/>
</dbReference>
<reference evidence="6 7" key="1">
    <citation type="submission" date="2017-11" db="EMBL/GenBank/DDBJ databases">
        <title>Sphingomonas oleivorans sp. nov., isolated from oil-contaminated soil.</title>
        <authorList>
            <person name="Wang L."/>
            <person name="Chen L."/>
        </authorList>
    </citation>
    <scope>NUCLEOTIDE SEQUENCE [LARGE SCALE GENOMIC DNA]</scope>
    <source>
        <strain evidence="6 7">K101</strain>
    </source>
</reference>
<dbReference type="PRINTS" id="PR00909">
    <property type="entry name" value="SPERMDNBNDNG"/>
</dbReference>
<evidence type="ECO:0000256" key="2">
    <source>
        <dbReference type="ARBA" id="ARBA00022448"/>
    </source>
</evidence>
<dbReference type="Proteomes" id="UP000241206">
    <property type="component" value="Unassembled WGS sequence"/>
</dbReference>
<dbReference type="RefSeq" id="WP_107393594.1">
    <property type="nucleotide sequence ID" value="NZ_PHHF01000001.1"/>
</dbReference>
<protein>
    <recommendedName>
        <fullName evidence="5">Putrescine-binding periplasmic protein</fullName>
    </recommendedName>
</protein>
<dbReference type="Gene3D" id="3.40.190.10">
    <property type="entry name" value="Periplasmic binding protein-like II"/>
    <property type="match status" value="2"/>
</dbReference>
<dbReference type="PANTHER" id="PTHR30222:SF17">
    <property type="entry name" value="SPERMIDINE_PUTRESCINE-BINDING PERIPLASMIC PROTEIN"/>
    <property type="match status" value="1"/>
</dbReference>
<dbReference type="PANTHER" id="PTHR30222">
    <property type="entry name" value="SPERMIDINE/PUTRESCINE-BINDING PERIPLASMIC PROTEIN"/>
    <property type="match status" value="1"/>
</dbReference>
<dbReference type="PROSITE" id="PS51318">
    <property type="entry name" value="TAT"/>
    <property type="match status" value="1"/>
</dbReference>
<dbReference type="EMBL" id="PHHF01000001">
    <property type="protein sequence ID" value="PTD28082.1"/>
    <property type="molecule type" value="Genomic_DNA"/>
</dbReference>
<evidence type="ECO:0000256" key="1">
    <source>
        <dbReference type="ARBA" id="ARBA00004418"/>
    </source>
</evidence>
<evidence type="ECO:0000256" key="5">
    <source>
        <dbReference type="PIRNR" id="PIRNR019574"/>
    </source>
</evidence>
<keyword evidence="4 5" id="KW-0574">Periplasm</keyword>
<keyword evidence="2 5" id="KW-0813">Transport</keyword>
<dbReference type="CDD" id="cd13590">
    <property type="entry name" value="PBP2_PotD_PotF_like"/>
    <property type="match status" value="1"/>
</dbReference>
<accession>A0A2T4I8L6</accession>
<sequence length="363" mass="40069">MTDLPTIVPPSRRGFLAGLGIAAVGLSFAPLAGCGKGGDGGAKARTLNFYNWDTYIGETTLADFKAASGVDVNMSLFATNDELFAKLRGGNQGYDVIVPTNDFVQRMIAANMLEPLDHAKIPNFRNVDPEFQDAVFDPGRKYSMPYTWLVMGIGYRKSKVDGVPDSWKWMFDSDRYKGRISLVSEAGDLVRLAMKYLGKPMNTSDDATLKQVEALLIKQKPNVAVYHEDNGQDLLLAGDVDLVIEFNGDIAQVMREDKDIDFVVPREGSQISSDCLAIPKGAPNPDLAHEFINYLLDAKAGTEIARTIQYPTPNAAAKALMDEAYRDNKVIFPPDLKNSEYAEYTSEELSRKYEEIVTRVRAA</sequence>
<dbReference type="InterPro" id="IPR006311">
    <property type="entry name" value="TAT_signal"/>
</dbReference>
<dbReference type="GO" id="GO:0042597">
    <property type="term" value="C:periplasmic space"/>
    <property type="evidence" value="ECO:0007669"/>
    <property type="project" value="UniProtKB-SubCell"/>
</dbReference>
<comment type="similarity">
    <text evidence="5">Belongs to the bacterial solute-binding protein PotD/PotF family.</text>
</comment>
<gene>
    <name evidence="6" type="ORF">CV103_00550</name>
</gene>
<organism evidence="6 7">
    <name type="scientific">Edaphosphingomonas fennica</name>
    <dbReference type="NCBI Taxonomy" id="114404"/>
    <lineage>
        <taxon>Bacteria</taxon>
        <taxon>Pseudomonadati</taxon>
        <taxon>Pseudomonadota</taxon>
        <taxon>Alphaproteobacteria</taxon>
        <taxon>Sphingomonadales</taxon>
        <taxon>Rhizorhabdaceae</taxon>
        <taxon>Edaphosphingomonas</taxon>
    </lineage>
</organism>
<name>A0A2T4I8L6_9SPHN</name>
<dbReference type="AlphaFoldDB" id="A0A2T4I8L6"/>
<evidence type="ECO:0000256" key="3">
    <source>
        <dbReference type="ARBA" id="ARBA00022729"/>
    </source>
</evidence>
<dbReference type="Pfam" id="PF13416">
    <property type="entry name" value="SBP_bac_8"/>
    <property type="match status" value="1"/>
</dbReference>
<dbReference type="PIRSF" id="PIRSF019574">
    <property type="entry name" value="Periplasmic_polyamine_BP"/>
    <property type="match status" value="1"/>
</dbReference>
<proteinExistence type="inferred from homology"/>
<evidence type="ECO:0000313" key="7">
    <source>
        <dbReference type="Proteomes" id="UP000241206"/>
    </source>
</evidence>
<dbReference type="GO" id="GO:0015846">
    <property type="term" value="P:polyamine transport"/>
    <property type="evidence" value="ECO:0007669"/>
    <property type="project" value="InterPro"/>
</dbReference>
<evidence type="ECO:0000256" key="4">
    <source>
        <dbReference type="ARBA" id="ARBA00022764"/>
    </source>
</evidence>